<gene>
    <name evidence="1" type="ORF">RYX45_21485</name>
</gene>
<dbReference type="EMBL" id="JAWJAY010000414">
    <property type="protein sequence ID" value="MDV2887744.1"/>
    <property type="molecule type" value="Genomic_DNA"/>
</dbReference>
<dbReference type="Pfam" id="PF13743">
    <property type="entry name" value="Thioredoxin_5"/>
    <property type="match status" value="1"/>
</dbReference>
<accession>A0AAJ2U3H9</accession>
<dbReference type="SUPFAM" id="SSF52833">
    <property type="entry name" value="Thioredoxin-like"/>
    <property type="match status" value="1"/>
</dbReference>
<organism evidence="1 2">
    <name type="scientific">Alkalihalophilus pseudofirmus</name>
    <name type="common">Bacillus pseudofirmus</name>
    <dbReference type="NCBI Taxonomy" id="79885"/>
    <lineage>
        <taxon>Bacteria</taxon>
        <taxon>Bacillati</taxon>
        <taxon>Bacillota</taxon>
        <taxon>Bacilli</taxon>
        <taxon>Bacillales</taxon>
        <taxon>Bacillaceae</taxon>
        <taxon>Alkalihalophilus</taxon>
    </lineage>
</organism>
<protein>
    <submittedName>
        <fullName evidence="1">DsbA family protein</fullName>
    </submittedName>
</protein>
<comment type="caution">
    <text evidence="1">The sequence shown here is derived from an EMBL/GenBank/DDBJ whole genome shotgun (WGS) entry which is preliminary data.</text>
</comment>
<dbReference type="AlphaFoldDB" id="A0AAJ2U3H9"/>
<evidence type="ECO:0000313" key="1">
    <source>
        <dbReference type="EMBL" id="MDV2887744.1"/>
    </source>
</evidence>
<feature type="non-terminal residue" evidence="1">
    <location>
        <position position="1"/>
    </location>
</feature>
<reference evidence="1" key="1">
    <citation type="submission" date="2023-10" db="EMBL/GenBank/DDBJ databases">
        <title>Screening of Alkalihalophilus pseudofirmusBZ-TG-HK211 and Its Alleviation of Salt Stress on Rapeseed Growth.</title>
        <authorList>
            <person name="Zhao B."/>
            <person name="Guo T."/>
        </authorList>
    </citation>
    <scope>NUCLEOTIDE SEQUENCE</scope>
    <source>
        <strain evidence="1">BZ-TG-HK211</strain>
    </source>
</reference>
<feature type="non-terminal residue" evidence="1">
    <location>
        <position position="96"/>
    </location>
</feature>
<dbReference type="Proteomes" id="UP001285636">
    <property type="component" value="Unassembled WGS sequence"/>
</dbReference>
<name>A0AAJ2U3H9_ALKPS</name>
<dbReference type="RefSeq" id="WP_323467913.1">
    <property type="nucleotide sequence ID" value="NZ_JAWJAY010000414.1"/>
</dbReference>
<dbReference type="InterPro" id="IPR036249">
    <property type="entry name" value="Thioredoxin-like_sf"/>
</dbReference>
<evidence type="ECO:0000313" key="2">
    <source>
        <dbReference type="Proteomes" id="UP001285636"/>
    </source>
</evidence>
<dbReference type="Gene3D" id="3.40.30.10">
    <property type="entry name" value="Glutaredoxin"/>
    <property type="match status" value="1"/>
</dbReference>
<proteinExistence type="predicted"/>
<sequence length="96" mass="10664">SGMSCDGSLWLENPVDAPYNVSLALKAAELQGRRAGIRFLRRMQEVLFLEKQNISDVAVLKECARSSGLDVEEFINDMHSESAAKAFQCDLQITTE</sequence>